<evidence type="ECO:0000259" key="2">
    <source>
        <dbReference type="Pfam" id="PF00248"/>
    </source>
</evidence>
<dbReference type="Proteomes" id="UP001314681">
    <property type="component" value="Unassembled WGS sequence"/>
</dbReference>
<evidence type="ECO:0000313" key="3">
    <source>
        <dbReference type="EMBL" id="MBU9726148.1"/>
    </source>
</evidence>
<feature type="domain" description="NADP-dependent oxidoreductase" evidence="2">
    <location>
        <begin position="16"/>
        <end position="308"/>
    </location>
</feature>
<dbReference type="InterPro" id="IPR018170">
    <property type="entry name" value="Aldo/ket_reductase_CS"/>
</dbReference>
<sequence>MRYKRFGKTGLDVSVLTTGTWAIGGAHWGEVNEVDSIEAIREMTAQGVNLIDTAPGYNAGHSERVVGEAVRSVRDKVYLTTKTAVYTGHDGSYIKDGRAANILRQCDESLKNLGTDYIDIYLIHWPDPKVEIGESMGAMVKLLDQGKIRHIGVSNFSESQIREAEKYGPVEVIQPPFSMVNRVETDLMRWCARREIGIMTYGSLGAGILTGAIRSMPDFPPEDTRRTFYPYFEEPMFTQIMELLKTLDKAAANHHAPVAQAALNWSIQKDYVHTAIVGVRNEKEAAENCRGMDWELSQEEMAMIDAAIADNLD</sequence>
<evidence type="ECO:0000313" key="4">
    <source>
        <dbReference type="Proteomes" id="UP001314681"/>
    </source>
</evidence>
<dbReference type="InterPro" id="IPR036812">
    <property type="entry name" value="NAD(P)_OxRdtase_dom_sf"/>
</dbReference>
<dbReference type="SUPFAM" id="SSF51430">
    <property type="entry name" value="NAD(P)-linked oxidoreductase"/>
    <property type="match status" value="1"/>
</dbReference>
<dbReference type="InterPro" id="IPR023210">
    <property type="entry name" value="NADP_OxRdtase_dom"/>
</dbReference>
<reference evidence="3 4" key="1">
    <citation type="submission" date="2021-06" db="EMBL/GenBank/DDBJ databases">
        <title>Description of novel taxa of the family Lachnospiraceae.</title>
        <authorList>
            <person name="Chaplin A.V."/>
            <person name="Sokolova S.R."/>
            <person name="Pikina A.P."/>
            <person name="Korzhanova M."/>
            <person name="Belova V."/>
            <person name="Korostin D."/>
            <person name="Efimov B.A."/>
        </authorList>
    </citation>
    <scope>NUCLEOTIDE SEQUENCE [LARGE SCALE GENOMIC DNA]</scope>
    <source>
        <strain evidence="3 4">ASD4241</strain>
    </source>
</reference>
<keyword evidence="1" id="KW-0560">Oxidoreductase</keyword>
<keyword evidence="4" id="KW-1185">Reference proteome</keyword>
<dbReference type="PANTHER" id="PTHR43364">
    <property type="entry name" value="NADH-SPECIFIC METHYLGLYOXAL REDUCTASE-RELATED"/>
    <property type="match status" value="1"/>
</dbReference>
<dbReference type="InterPro" id="IPR020471">
    <property type="entry name" value="AKR"/>
</dbReference>
<gene>
    <name evidence="3" type="ORF">KTH90_08985</name>
</gene>
<evidence type="ECO:0000256" key="1">
    <source>
        <dbReference type="ARBA" id="ARBA00023002"/>
    </source>
</evidence>
<dbReference type="PANTHER" id="PTHR43364:SF4">
    <property type="entry name" value="NAD(P)-LINKED OXIDOREDUCTASE SUPERFAMILY PROTEIN"/>
    <property type="match status" value="1"/>
</dbReference>
<comment type="caution">
    <text evidence="3">The sequence shown here is derived from an EMBL/GenBank/DDBJ whole genome shotgun (WGS) entry which is preliminary data.</text>
</comment>
<accession>A0ABS6K6L8</accession>
<protein>
    <submittedName>
        <fullName evidence="3">Aldo/keto reductase</fullName>
    </submittedName>
</protein>
<dbReference type="RefSeq" id="WP_238726660.1">
    <property type="nucleotide sequence ID" value="NZ_JAHQCX010000005.1"/>
</dbReference>
<organism evidence="3 4">
    <name type="scientific">Diplocloster modestus</name>
    <dbReference type="NCBI Taxonomy" id="2850322"/>
    <lineage>
        <taxon>Bacteria</taxon>
        <taxon>Bacillati</taxon>
        <taxon>Bacillota</taxon>
        <taxon>Clostridia</taxon>
        <taxon>Lachnospirales</taxon>
        <taxon>Lachnospiraceae</taxon>
        <taxon>Diplocloster</taxon>
    </lineage>
</organism>
<proteinExistence type="predicted"/>
<name>A0ABS6K6L8_9FIRM</name>
<dbReference type="Gene3D" id="3.20.20.100">
    <property type="entry name" value="NADP-dependent oxidoreductase domain"/>
    <property type="match status" value="1"/>
</dbReference>
<dbReference type="InterPro" id="IPR050523">
    <property type="entry name" value="AKR_Detox_Biosynth"/>
</dbReference>
<dbReference type="PROSITE" id="PS00062">
    <property type="entry name" value="ALDOKETO_REDUCTASE_2"/>
    <property type="match status" value="1"/>
</dbReference>
<dbReference type="Pfam" id="PF00248">
    <property type="entry name" value="Aldo_ket_red"/>
    <property type="match status" value="1"/>
</dbReference>
<dbReference type="CDD" id="cd19084">
    <property type="entry name" value="AKR_AKR11B1-like"/>
    <property type="match status" value="1"/>
</dbReference>
<dbReference type="EMBL" id="JAHQCX010000005">
    <property type="protein sequence ID" value="MBU9726148.1"/>
    <property type="molecule type" value="Genomic_DNA"/>
</dbReference>
<dbReference type="PRINTS" id="PR00069">
    <property type="entry name" value="ALDKETRDTASE"/>
</dbReference>